<evidence type="ECO:0000256" key="2">
    <source>
        <dbReference type="SAM" id="MobiDB-lite"/>
    </source>
</evidence>
<dbReference type="InterPro" id="IPR057088">
    <property type="entry name" value="GLRG_09195_Thiored"/>
</dbReference>
<feature type="region of interest" description="Disordered" evidence="2">
    <location>
        <begin position="115"/>
        <end position="143"/>
    </location>
</feature>
<gene>
    <name evidence="5" type="primary">20350205</name>
    <name evidence="4" type="ORF">GGTG_09747</name>
</gene>
<dbReference type="InterPro" id="IPR005123">
    <property type="entry name" value="Oxoglu/Fe-dep_dioxygenase_dom"/>
</dbReference>
<feature type="compositionally biased region" description="Polar residues" evidence="2">
    <location>
        <begin position="383"/>
        <end position="393"/>
    </location>
</feature>
<dbReference type="STRING" id="644352.J3P8B3"/>
<comment type="similarity">
    <text evidence="1">Belongs to the isochorismatase family.</text>
</comment>
<dbReference type="InterPro" id="IPR000868">
    <property type="entry name" value="Isochorismatase-like_dom"/>
</dbReference>
<dbReference type="InterPro" id="IPR037151">
    <property type="entry name" value="AlkB-like_sf"/>
</dbReference>
<dbReference type="OrthoDB" id="445341at2759"/>
<keyword evidence="6" id="KW-1185">Reference proteome</keyword>
<dbReference type="VEuPathDB" id="FungiDB:GGTG_09747"/>
<evidence type="ECO:0000256" key="1">
    <source>
        <dbReference type="ARBA" id="ARBA00006336"/>
    </source>
</evidence>
<reference evidence="4" key="2">
    <citation type="submission" date="2010-07" db="EMBL/GenBank/DDBJ databases">
        <authorList>
            <consortium name="The Broad Institute Genome Sequencing Platform"/>
            <consortium name="Broad Institute Genome Sequencing Center for Infectious Disease"/>
            <person name="Ma L.-J."/>
            <person name="Dead R."/>
            <person name="Young S."/>
            <person name="Zeng Q."/>
            <person name="Koehrsen M."/>
            <person name="Alvarado L."/>
            <person name="Berlin A."/>
            <person name="Chapman S.B."/>
            <person name="Chen Z."/>
            <person name="Freedman E."/>
            <person name="Gellesch M."/>
            <person name="Goldberg J."/>
            <person name="Griggs A."/>
            <person name="Gujja S."/>
            <person name="Heilman E.R."/>
            <person name="Heiman D."/>
            <person name="Hepburn T."/>
            <person name="Howarth C."/>
            <person name="Jen D."/>
            <person name="Larson L."/>
            <person name="Mehta T."/>
            <person name="Neiman D."/>
            <person name="Pearson M."/>
            <person name="Roberts A."/>
            <person name="Saif S."/>
            <person name="Shea T."/>
            <person name="Shenoy N."/>
            <person name="Sisk P."/>
            <person name="Stolte C."/>
            <person name="Sykes S."/>
            <person name="Walk T."/>
            <person name="White J."/>
            <person name="Yandava C."/>
            <person name="Haas B."/>
            <person name="Nusbaum C."/>
            <person name="Birren B."/>
        </authorList>
    </citation>
    <scope>NUCLEOTIDE SEQUENCE</scope>
    <source>
        <strain evidence="4">R3-111a-1</strain>
    </source>
</reference>
<feature type="compositionally biased region" description="Low complexity" evidence="2">
    <location>
        <begin position="330"/>
        <end position="351"/>
    </location>
</feature>
<feature type="region of interest" description="Disordered" evidence="2">
    <location>
        <begin position="627"/>
        <end position="659"/>
    </location>
</feature>
<reference evidence="5" key="4">
    <citation type="journal article" date="2015" name="G3 (Bethesda)">
        <title>Genome sequences of three phytopathogenic species of the Magnaporthaceae family of fungi.</title>
        <authorList>
            <person name="Okagaki L.H."/>
            <person name="Nunes C.C."/>
            <person name="Sailsbery J."/>
            <person name="Clay B."/>
            <person name="Brown D."/>
            <person name="John T."/>
            <person name="Oh Y."/>
            <person name="Young N."/>
            <person name="Fitzgerald M."/>
            <person name="Haas B.J."/>
            <person name="Zeng Q."/>
            <person name="Young S."/>
            <person name="Adiconis X."/>
            <person name="Fan L."/>
            <person name="Levin J.Z."/>
            <person name="Mitchell T.K."/>
            <person name="Okubara P.A."/>
            <person name="Farman M.L."/>
            <person name="Kohn L.M."/>
            <person name="Birren B."/>
            <person name="Ma L.-J."/>
            <person name="Dean R.A."/>
        </authorList>
    </citation>
    <scope>NUCLEOTIDE SEQUENCE</scope>
    <source>
        <strain evidence="5">R3-111a-1</strain>
    </source>
</reference>
<reference evidence="6" key="1">
    <citation type="submission" date="2010-07" db="EMBL/GenBank/DDBJ databases">
        <title>The genome sequence of Gaeumannomyces graminis var. tritici strain R3-111a-1.</title>
        <authorList>
            <consortium name="The Broad Institute Genome Sequencing Platform"/>
            <person name="Ma L.-J."/>
            <person name="Dead R."/>
            <person name="Young S."/>
            <person name="Zeng Q."/>
            <person name="Koehrsen M."/>
            <person name="Alvarado L."/>
            <person name="Berlin A."/>
            <person name="Chapman S.B."/>
            <person name="Chen Z."/>
            <person name="Freedman E."/>
            <person name="Gellesch M."/>
            <person name="Goldberg J."/>
            <person name="Griggs A."/>
            <person name="Gujja S."/>
            <person name="Heilman E.R."/>
            <person name="Heiman D."/>
            <person name="Hepburn T."/>
            <person name="Howarth C."/>
            <person name="Jen D."/>
            <person name="Larson L."/>
            <person name="Mehta T."/>
            <person name="Neiman D."/>
            <person name="Pearson M."/>
            <person name="Roberts A."/>
            <person name="Saif S."/>
            <person name="Shea T."/>
            <person name="Shenoy N."/>
            <person name="Sisk P."/>
            <person name="Stolte C."/>
            <person name="Sykes S."/>
            <person name="Walk T."/>
            <person name="White J."/>
            <person name="Yandava C."/>
            <person name="Haas B."/>
            <person name="Nusbaum C."/>
            <person name="Birren B."/>
        </authorList>
    </citation>
    <scope>NUCLEOTIDE SEQUENCE [LARGE SCALE GENOMIC DNA]</scope>
    <source>
        <strain evidence="6">R3-111a-1</strain>
    </source>
</reference>
<dbReference type="HOGENOM" id="CLU_005335_0_0_1"/>
<reference evidence="4" key="3">
    <citation type="submission" date="2010-09" db="EMBL/GenBank/DDBJ databases">
        <title>Annotation of Gaeumannomyces graminis var. tritici R3-111a-1.</title>
        <authorList>
            <consortium name="The Broad Institute Genome Sequencing Platform"/>
            <person name="Ma L.-J."/>
            <person name="Dead R."/>
            <person name="Young S.K."/>
            <person name="Zeng Q."/>
            <person name="Gargeya S."/>
            <person name="Fitzgerald M."/>
            <person name="Haas B."/>
            <person name="Abouelleil A."/>
            <person name="Alvarado L."/>
            <person name="Arachchi H.M."/>
            <person name="Berlin A."/>
            <person name="Brown A."/>
            <person name="Chapman S.B."/>
            <person name="Chen Z."/>
            <person name="Dunbar C."/>
            <person name="Freedman E."/>
            <person name="Gearin G."/>
            <person name="Gellesch M."/>
            <person name="Goldberg J."/>
            <person name="Griggs A."/>
            <person name="Gujja S."/>
            <person name="Heiman D."/>
            <person name="Howarth C."/>
            <person name="Larson L."/>
            <person name="Lui A."/>
            <person name="MacDonald P.J.P."/>
            <person name="Mehta T."/>
            <person name="Montmayeur A."/>
            <person name="Murphy C."/>
            <person name="Neiman D."/>
            <person name="Pearson M."/>
            <person name="Priest M."/>
            <person name="Roberts A."/>
            <person name="Saif S."/>
            <person name="Shea T."/>
            <person name="Shenoy N."/>
            <person name="Sisk P."/>
            <person name="Stolte C."/>
            <person name="Sykes S."/>
            <person name="Yandava C."/>
            <person name="Wortman J."/>
            <person name="Nusbaum C."/>
            <person name="Birren B."/>
        </authorList>
    </citation>
    <scope>NUCLEOTIDE SEQUENCE</scope>
    <source>
        <strain evidence="4">R3-111a-1</strain>
    </source>
</reference>
<dbReference type="PROSITE" id="PS51471">
    <property type="entry name" value="FE2OG_OXY"/>
    <property type="match status" value="1"/>
</dbReference>
<dbReference type="Pfam" id="PF00857">
    <property type="entry name" value="Isochorismatase"/>
    <property type="match status" value="1"/>
</dbReference>
<evidence type="ECO:0000313" key="5">
    <source>
        <dbReference type="EnsemblFungi" id="EJT72896"/>
    </source>
</evidence>
<accession>J3P8B3</accession>
<dbReference type="SUPFAM" id="SSF51197">
    <property type="entry name" value="Clavaminate synthase-like"/>
    <property type="match status" value="1"/>
</dbReference>
<dbReference type="CDD" id="cd00431">
    <property type="entry name" value="cysteine_hydrolases"/>
    <property type="match status" value="1"/>
</dbReference>
<dbReference type="Pfam" id="PF24470">
    <property type="entry name" value="Thiored_Isochorism"/>
    <property type="match status" value="1"/>
</dbReference>
<protein>
    <submittedName>
        <fullName evidence="4">Isochorismatase</fullName>
    </submittedName>
</protein>
<dbReference type="PANTHER" id="PTHR31212:SF5">
    <property type="entry name" value="ISOCHORISMATASE FAMILY PROTEIN FAMILY (AFU_ORTHOLOGUE AFUA_3G14500)"/>
    <property type="match status" value="1"/>
</dbReference>
<feature type="compositionally biased region" description="Basic and acidic residues" evidence="2">
    <location>
        <begin position="130"/>
        <end position="141"/>
    </location>
</feature>
<dbReference type="eggNOG" id="ENOG502QRZN">
    <property type="taxonomic scope" value="Eukaryota"/>
</dbReference>
<dbReference type="Pfam" id="PF13532">
    <property type="entry name" value="2OG-FeII_Oxy_2"/>
    <property type="match status" value="1"/>
</dbReference>
<dbReference type="GO" id="GO:0051213">
    <property type="term" value="F:dioxygenase activity"/>
    <property type="evidence" value="ECO:0007669"/>
    <property type="project" value="InterPro"/>
</dbReference>
<dbReference type="RefSeq" id="XP_009225870.1">
    <property type="nucleotide sequence ID" value="XM_009227606.1"/>
</dbReference>
<feature type="compositionally biased region" description="Basic and acidic residues" evidence="2">
    <location>
        <begin position="394"/>
        <end position="407"/>
    </location>
</feature>
<feature type="region of interest" description="Disordered" evidence="2">
    <location>
        <begin position="328"/>
        <end position="494"/>
    </location>
</feature>
<evidence type="ECO:0000313" key="4">
    <source>
        <dbReference type="EMBL" id="EJT72896.1"/>
    </source>
</evidence>
<dbReference type="AlphaFoldDB" id="J3P8B3"/>
<feature type="domain" description="Fe2OG dioxygenase" evidence="3">
    <location>
        <begin position="582"/>
        <end position="715"/>
    </location>
</feature>
<dbReference type="EnsemblFungi" id="EJT72896">
    <property type="protein sequence ID" value="EJT72896"/>
    <property type="gene ID" value="GGTG_09747"/>
</dbReference>
<organism evidence="4">
    <name type="scientific">Gaeumannomyces tritici (strain R3-111a-1)</name>
    <name type="common">Wheat and barley take-all root rot fungus</name>
    <name type="synonym">Gaeumannomyces graminis var. tritici</name>
    <dbReference type="NCBI Taxonomy" id="644352"/>
    <lineage>
        <taxon>Eukaryota</taxon>
        <taxon>Fungi</taxon>
        <taxon>Dikarya</taxon>
        <taxon>Ascomycota</taxon>
        <taxon>Pezizomycotina</taxon>
        <taxon>Sordariomycetes</taxon>
        <taxon>Sordariomycetidae</taxon>
        <taxon>Magnaporthales</taxon>
        <taxon>Magnaporthaceae</taxon>
        <taxon>Gaeumannomyces</taxon>
    </lineage>
</organism>
<dbReference type="EMBL" id="GL385399">
    <property type="protein sequence ID" value="EJT72896.1"/>
    <property type="molecule type" value="Genomic_DNA"/>
</dbReference>
<dbReference type="Proteomes" id="UP000006039">
    <property type="component" value="Unassembled WGS sequence"/>
</dbReference>
<feature type="compositionally biased region" description="Basic and acidic residues" evidence="2">
    <location>
        <begin position="474"/>
        <end position="484"/>
    </location>
</feature>
<dbReference type="InterPro" id="IPR036380">
    <property type="entry name" value="Isochorismatase-like_sf"/>
</dbReference>
<dbReference type="SUPFAM" id="SSF52499">
    <property type="entry name" value="Isochorismatase-like hydrolases"/>
    <property type="match status" value="1"/>
</dbReference>
<feature type="compositionally biased region" description="Polar residues" evidence="2">
    <location>
        <begin position="457"/>
        <end position="469"/>
    </location>
</feature>
<sequence>MFAFDPSLLPSLRTRKALLILDLQNDFLSPDGALFVSEPEGYVQRTIAVANAFRQSGSGDVIWVRSEFEQDRTIVNNQILTSDLPIPTTVSARGRRAGLGTGKGEADHEAFLSLAGDPESPEADDDGDELGPKPECVRPGKDGSALADHVAAAVAAGKDSVLTKTEYSAFQSGQLLKLLRTRFATELFICGALTNVSIHATALDGASHGLRMTIVEDCCGYRSLIRHNNAIRNLVQLTGCETATAEDLITSLGGSPSPATAKGPAPASIPIREKKEAGRGPSAAGPVRTSSGSRSSPKDKFVRDTIADSTTDSSSSPAALKGDLKTLSDASPAAAEPNAPQPQARQQPLQAMVGSGNPDLGQPVGLPKAPPASASKPKAVPSLGSTSTASDSLQHADDSPGQKKTPDSSDSSPRALVLSKGANDKLSVETKPAPDTSAPASHVVGDSHAVGDDTIKSSKTLSPEINTAQDSEEEARVPKMKEGSRPAPSEPLCEGDTTIFHNVLSEKLESGIFERLRVEVRWLRMSHQGGEVPRLVCVQGEVDAEGNMPVYRHPSDESPPLVPFSPTVLEIKREIEEVLGHTLNHVLIQFYRSGSDYISEHSDKTLDIVPGSFIANVSLGAERTMVLRTKRADKDPSRKPGSLETSADQQQQDGPAKREVVRARLPHNSLCRMGLQTNERWLHAIRQDKRMDRDKTDGELAFSGGRISLTFRKIGTFLNRDSTAIWGQGATSKAREGAGPVVNGQGDEAIRMLKAFGTENHSSSFDWAAAYGAGFDVLHMSSSPRFFSGPDPVVNMRVRLMLAAFGVSYARGSVGPAPAGATDAGPADAGGAVVKFIDNDPGKASLQGDVAVMLYLDNVHRPKKGAGGAPVRPELARELTRFQQALGLLDRWRAVAVSTKGEVAAETKQLPGADGVAVETKGQPVADEPAAAAAPSLTKKATQILRPLARDLAVYDAYATEAAAPAPADGTPDKNSDAGGYCFIAGGASASIADYALWPVLHDMASSCGGPEAFAGALRHLKLGRLAGYYESFGKTDCVRRVLDGDAGKPAAQSSCLV</sequence>
<reference evidence="5" key="5">
    <citation type="submission" date="2018-04" db="UniProtKB">
        <authorList>
            <consortium name="EnsemblFungi"/>
        </authorList>
    </citation>
    <scope>IDENTIFICATION</scope>
    <source>
        <strain evidence="5">R3-111a-1</strain>
    </source>
</reference>
<dbReference type="PANTHER" id="PTHR31212">
    <property type="entry name" value="ALPHA-KETOGLUTARATE-DEPENDENT DIOXYGENASE ALKB HOMOLOG 3"/>
    <property type="match status" value="1"/>
</dbReference>
<dbReference type="Gene3D" id="3.40.50.850">
    <property type="entry name" value="Isochorismatase-like"/>
    <property type="match status" value="1"/>
</dbReference>
<dbReference type="GeneID" id="20350205"/>
<evidence type="ECO:0000313" key="6">
    <source>
        <dbReference type="Proteomes" id="UP000006039"/>
    </source>
</evidence>
<feature type="compositionally biased region" description="Polar residues" evidence="2">
    <location>
        <begin position="643"/>
        <end position="653"/>
    </location>
</feature>
<proteinExistence type="inferred from homology"/>
<evidence type="ECO:0000259" key="3">
    <source>
        <dbReference type="PROSITE" id="PS51471"/>
    </source>
</evidence>
<feature type="region of interest" description="Disordered" evidence="2">
    <location>
        <begin position="251"/>
        <end position="301"/>
    </location>
</feature>
<dbReference type="Gene3D" id="2.60.120.590">
    <property type="entry name" value="Alpha-ketoglutarate-dependent dioxygenase AlkB-like"/>
    <property type="match status" value="1"/>
</dbReference>
<dbReference type="GO" id="GO:0006307">
    <property type="term" value="P:DNA alkylation repair"/>
    <property type="evidence" value="ECO:0007669"/>
    <property type="project" value="InterPro"/>
</dbReference>
<dbReference type="InterPro" id="IPR027450">
    <property type="entry name" value="AlkB-like"/>
</dbReference>
<feature type="compositionally biased region" description="Acidic residues" evidence="2">
    <location>
        <begin position="119"/>
        <end position="129"/>
    </location>
</feature>
<dbReference type="InterPro" id="IPR032854">
    <property type="entry name" value="ALKBH3"/>
</dbReference>
<name>J3P8B3_GAET3</name>
<feature type="compositionally biased region" description="Low complexity" evidence="2">
    <location>
        <begin position="371"/>
        <end position="382"/>
    </location>
</feature>